<protein>
    <submittedName>
        <fullName evidence="1">Uncharacterized protein</fullName>
    </submittedName>
</protein>
<keyword evidence="2" id="KW-1185">Reference proteome</keyword>
<name>A0A291GMK4_9MICO</name>
<reference evidence="2" key="1">
    <citation type="submission" date="2017-09" db="EMBL/GenBank/DDBJ databases">
        <title>Brachybacterium sp. VM2412.</title>
        <authorList>
            <person name="Tak E.J."/>
            <person name="Bae J.-W."/>
        </authorList>
    </citation>
    <scope>NUCLEOTIDE SEQUENCE [LARGE SCALE GENOMIC DNA]</scope>
    <source>
        <strain evidence="2">VM2412</strain>
    </source>
</reference>
<evidence type="ECO:0000313" key="2">
    <source>
        <dbReference type="Proteomes" id="UP000218165"/>
    </source>
</evidence>
<sequence length="278" mass="30695">MATVSSMGFEKGTELDETYARSGNRVPMLHGFYLGYGVGDTTPPDNHLNMLMLLPGGDSQDLTPNAARPHLSVPDGRLAVSLRDRDPDSGSDWYFYRAAHALLPRGSRFQMRDLGAVGTVERRIPRDRLSPFPRLYALTGFTLYFTGGRDHHIDQLGVQISGDVLTVTFNDRNDDDVFGYLVDFVSIPQAGMNIATGSSSGVAKGADRTDLDAPPRAEFGITGFHFDYTTKDHHIRDVGVLRNGPYLDVYFGDRNGDDRFTWSVNWVHVSPQIALPVG</sequence>
<evidence type="ECO:0000313" key="1">
    <source>
        <dbReference type="EMBL" id="ATG51455.1"/>
    </source>
</evidence>
<dbReference type="OrthoDB" id="9429764at2"/>
<gene>
    <name evidence="1" type="ORF">CFK38_07870</name>
</gene>
<dbReference type="AlphaFoldDB" id="A0A291GMK4"/>
<dbReference type="RefSeq" id="WP_096802582.1">
    <property type="nucleotide sequence ID" value="NZ_CP023563.1"/>
</dbReference>
<dbReference type="Proteomes" id="UP000218165">
    <property type="component" value="Chromosome"/>
</dbReference>
<accession>A0A291GMK4</accession>
<dbReference type="KEGG" id="brz:CFK38_07870"/>
<dbReference type="EMBL" id="CP023563">
    <property type="protein sequence ID" value="ATG51455.1"/>
    <property type="molecule type" value="Genomic_DNA"/>
</dbReference>
<organism evidence="1 2">
    <name type="scientific">Brachybacterium vulturis</name>
    <dbReference type="NCBI Taxonomy" id="2017484"/>
    <lineage>
        <taxon>Bacteria</taxon>
        <taxon>Bacillati</taxon>
        <taxon>Actinomycetota</taxon>
        <taxon>Actinomycetes</taxon>
        <taxon>Micrococcales</taxon>
        <taxon>Dermabacteraceae</taxon>
        <taxon>Brachybacterium</taxon>
    </lineage>
</organism>
<proteinExistence type="predicted"/>